<dbReference type="SUPFAM" id="SSF88659">
    <property type="entry name" value="Sigma3 and sigma4 domains of RNA polymerase sigma factors"/>
    <property type="match status" value="1"/>
</dbReference>
<evidence type="ECO:0000313" key="3">
    <source>
        <dbReference type="Proteomes" id="UP000307380"/>
    </source>
</evidence>
<protein>
    <recommendedName>
        <fullName evidence="1">RNA polymerase sigma-70 domain-containing protein</fullName>
    </recommendedName>
</protein>
<name>A0A4S4FW91_9MICO</name>
<evidence type="ECO:0000313" key="2">
    <source>
        <dbReference type="EMBL" id="THG34342.1"/>
    </source>
</evidence>
<dbReference type="Gene3D" id="1.10.10.10">
    <property type="entry name" value="Winged helix-like DNA-binding domain superfamily/Winged helix DNA-binding domain"/>
    <property type="match status" value="1"/>
</dbReference>
<dbReference type="InterPro" id="IPR036388">
    <property type="entry name" value="WH-like_DNA-bd_sf"/>
</dbReference>
<dbReference type="Proteomes" id="UP000307380">
    <property type="component" value="Unassembled WGS sequence"/>
</dbReference>
<dbReference type="InterPro" id="IPR013324">
    <property type="entry name" value="RNA_pol_sigma_r3/r4-like"/>
</dbReference>
<organism evidence="2 3">
    <name type="scientific">Orlajensenia flava</name>
    <dbReference type="NCBI Taxonomy" id="2565934"/>
    <lineage>
        <taxon>Bacteria</taxon>
        <taxon>Bacillati</taxon>
        <taxon>Actinomycetota</taxon>
        <taxon>Actinomycetes</taxon>
        <taxon>Micrococcales</taxon>
        <taxon>Microbacteriaceae</taxon>
        <taxon>Orlajensenia</taxon>
    </lineage>
</organism>
<dbReference type="PROSITE" id="PS00716">
    <property type="entry name" value="SIGMA70_2"/>
    <property type="match status" value="1"/>
</dbReference>
<dbReference type="AlphaFoldDB" id="A0A4S4FW91"/>
<keyword evidence="3" id="KW-1185">Reference proteome</keyword>
<dbReference type="InterPro" id="IPR007630">
    <property type="entry name" value="RNA_pol_sigma70_r4"/>
</dbReference>
<feature type="domain" description="RNA polymerase sigma-70" evidence="1">
    <location>
        <begin position="293"/>
        <end position="319"/>
    </location>
</feature>
<reference evidence="2 3" key="1">
    <citation type="submission" date="2019-04" db="EMBL/GenBank/DDBJ databases">
        <authorList>
            <person name="Jiang L."/>
        </authorList>
    </citation>
    <scope>NUCLEOTIDE SEQUENCE [LARGE SCALE GENOMIC DNA]</scope>
    <source>
        <strain evidence="2 3">YIM 131861</strain>
    </source>
</reference>
<dbReference type="OrthoDB" id="3928741at2"/>
<dbReference type="EMBL" id="SSSN01000005">
    <property type="protein sequence ID" value="THG34342.1"/>
    <property type="molecule type" value="Genomic_DNA"/>
</dbReference>
<dbReference type="GO" id="GO:0003700">
    <property type="term" value="F:DNA-binding transcription factor activity"/>
    <property type="evidence" value="ECO:0007669"/>
    <property type="project" value="InterPro"/>
</dbReference>
<dbReference type="Pfam" id="PF04545">
    <property type="entry name" value="Sigma70_r4"/>
    <property type="match status" value="1"/>
</dbReference>
<proteinExistence type="predicted"/>
<gene>
    <name evidence="2" type="ORF">E6C70_08660</name>
</gene>
<sequence>MRADTSDFDSIAEVTCLVWDDPTTFCRIVVPPAWRADESRRFGMAHHIEEVRWLDVLPWLDREGGTEWLRALPSAAAGVPANLLASAADFAITRHSAWRLSHLFPSLAADLRLDTLGLSVRASNIFVREGIAKFGELGPLSIRDLFLLRSSGALTVQGVVERLISVAVRPTSEKRRSDMAEPALSTFAEVEQRVWTTAEATSVGEALHAVAIWNSALGLWDAPLVTASPPGLTLPPSVEAAQSVLSNLTAGAWFVARDAPPALSDVLARHLALLSEKELVIVRGRVLAKSPQTLDQIGKTLGVTRERIRQIESKVMTRIASWVDDASDLGLFSLAIRAKVHRLSRLASMLEEMPQLTHGIVGLDQPAWFVLDRFDDSFESDGTWIAEPSIDELRAETALRFQAAEIGPGLAPMVSLRESTMDWTALNDGDLEDWLEDCGYRPLEGHFLAPSVKSVPDLAASLLQIRGVACSLDDIHSAVVADRSIGTLQNALNVDPRFVRLDRSDWGLSEWGAREYTGIRDAIELIVQERGSITIDELISDLTSSFTVSPRSILAYASAWPFALTDGVVQMAAAPKVVQKSLSQTRNVYRVGPDAWALRIEVSGEHLRGSGSPLPSSLAAALGMMPGDRMSVESPHGPVTLSWMTLQPSLGSIRTNLLEADPEIGSEVLMTISKTAISFSAPSVDGDRIRRARSLMGLPDSPELIASDVAVAVGLSSAAPWSTVVHVLRDRGESDLASLLVEIVGHNPAYDLPSKLVAKSKYSIVSIEDH</sequence>
<dbReference type="GO" id="GO:0006352">
    <property type="term" value="P:DNA-templated transcription initiation"/>
    <property type="evidence" value="ECO:0007669"/>
    <property type="project" value="InterPro"/>
</dbReference>
<comment type="caution">
    <text evidence="2">The sequence shown here is derived from an EMBL/GenBank/DDBJ whole genome shotgun (WGS) entry which is preliminary data.</text>
</comment>
<evidence type="ECO:0000259" key="1">
    <source>
        <dbReference type="PROSITE" id="PS00716"/>
    </source>
</evidence>
<accession>A0A4S4FW91</accession>
<dbReference type="InterPro" id="IPR000943">
    <property type="entry name" value="RNA_pol_sigma70"/>
</dbReference>
<dbReference type="PRINTS" id="PR00046">
    <property type="entry name" value="SIGMA70FCT"/>
</dbReference>